<dbReference type="GO" id="GO:0044281">
    <property type="term" value="P:small molecule metabolic process"/>
    <property type="evidence" value="ECO:0007669"/>
    <property type="project" value="UniProtKB-ARBA"/>
</dbReference>
<dbReference type="InterPro" id="IPR011234">
    <property type="entry name" value="Fumarylacetoacetase-like_C"/>
</dbReference>
<dbReference type="KEGG" id="dea:FPZ08_11640"/>
<dbReference type="RefSeq" id="WP_146290177.1">
    <property type="nucleotide sequence ID" value="NZ_CP042304.1"/>
</dbReference>
<feature type="domain" description="Fumarylacetoacetase-like C-terminal" evidence="3">
    <location>
        <begin position="75"/>
        <end position="277"/>
    </location>
</feature>
<dbReference type="PANTHER" id="PTHR42796:SF4">
    <property type="entry name" value="FUMARYLACETOACETATE HYDROLASE DOMAIN-CONTAINING PROTEIN 2A"/>
    <property type="match status" value="1"/>
</dbReference>
<keyword evidence="2" id="KW-0479">Metal-binding</keyword>
<evidence type="ECO:0000256" key="1">
    <source>
        <dbReference type="ARBA" id="ARBA00010211"/>
    </source>
</evidence>
<accession>A0A5B8LUA9</accession>
<dbReference type="InterPro" id="IPR036663">
    <property type="entry name" value="Fumarylacetoacetase_C_sf"/>
</dbReference>
<dbReference type="SUPFAM" id="SSF56529">
    <property type="entry name" value="FAH"/>
    <property type="match status" value="1"/>
</dbReference>
<dbReference type="InterPro" id="IPR051121">
    <property type="entry name" value="FAH"/>
</dbReference>
<evidence type="ECO:0000256" key="2">
    <source>
        <dbReference type="ARBA" id="ARBA00022723"/>
    </source>
</evidence>
<dbReference type="Gene3D" id="3.90.850.10">
    <property type="entry name" value="Fumarylacetoacetase-like, C-terminal domain"/>
    <property type="match status" value="1"/>
</dbReference>
<proteinExistence type="inferred from homology"/>
<evidence type="ECO:0000313" key="4">
    <source>
        <dbReference type="EMBL" id="QDZ11355.1"/>
    </source>
</evidence>
<dbReference type="Pfam" id="PF01557">
    <property type="entry name" value="FAA_hydrolase"/>
    <property type="match status" value="1"/>
</dbReference>
<sequence length="281" mass="29437">MKFASFNVGDSAHYGPVSGEVIHAVPDRMRGQFPDLKSAIAGQALEQVAAAALRDGTPYPLASLQYAPVIANPGKIICVGLNYRAHGDETGRPDYPALFVRFADTQIGHGENLTLSAESAMFDFEGELAVVIGTPGHGIAEAAALDHIAGYACYNDATMRDWQRHSSQYTAGKNFPGTGAFGPFLVTADEVGDPSQLAIATRVDGAVMQSASTADMLFSVRDIIAYVSRFTPLAAGDVLVTGTPAGAGAGRKPPVFLTAGMVVEVEIERVGLLRNVVAAVQ</sequence>
<keyword evidence="5" id="KW-1185">Reference proteome</keyword>
<dbReference type="OrthoDB" id="5197601at2"/>
<organism evidence="4 5">
    <name type="scientific">Devosia ginsengisoli</name>
    <dbReference type="NCBI Taxonomy" id="400770"/>
    <lineage>
        <taxon>Bacteria</taxon>
        <taxon>Pseudomonadati</taxon>
        <taxon>Pseudomonadota</taxon>
        <taxon>Alphaproteobacteria</taxon>
        <taxon>Hyphomicrobiales</taxon>
        <taxon>Devosiaceae</taxon>
        <taxon>Devosia</taxon>
    </lineage>
</organism>
<dbReference type="EMBL" id="CP042304">
    <property type="protein sequence ID" value="QDZ11355.1"/>
    <property type="molecule type" value="Genomic_DNA"/>
</dbReference>
<name>A0A5B8LUA9_9HYPH</name>
<reference evidence="4 5" key="1">
    <citation type="submission" date="2019-07" db="EMBL/GenBank/DDBJ databases">
        <title>Full genome sequence of Devosia sp. Gsoil 520.</title>
        <authorList>
            <person name="Im W.-T."/>
        </authorList>
    </citation>
    <scope>NUCLEOTIDE SEQUENCE [LARGE SCALE GENOMIC DNA]</scope>
    <source>
        <strain evidence="4 5">Gsoil 520</strain>
    </source>
</reference>
<dbReference type="GO" id="GO:0016787">
    <property type="term" value="F:hydrolase activity"/>
    <property type="evidence" value="ECO:0007669"/>
    <property type="project" value="UniProtKB-KW"/>
</dbReference>
<comment type="similarity">
    <text evidence="1">Belongs to the FAH family.</text>
</comment>
<evidence type="ECO:0000259" key="3">
    <source>
        <dbReference type="Pfam" id="PF01557"/>
    </source>
</evidence>
<dbReference type="AlphaFoldDB" id="A0A5B8LUA9"/>
<dbReference type="PANTHER" id="PTHR42796">
    <property type="entry name" value="FUMARYLACETOACETATE HYDROLASE DOMAIN-CONTAINING PROTEIN 2A-RELATED"/>
    <property type="match status" value="1"/>
</dbReference>
<evidence type="ECO:0000313" key="5">
    <source>
        <dbReference type="Proteomes" id="UP000315364"/>
    </source>
</evidence>
<keyword evidence="4" id="KW-0378">Hydrolase</keyword>
<protein>
    <submittedName>
        <fullName evidence="4">Fumarylacetoacetate hydrolase family protein</fullName>
    </submittedName>
</protein>
<gene>
    <name evidence="4" type="ORF">FPZ08_11640</name>
</gene>
<dbReference type="Proteomes" id="UP000315364">
    <property type="component" value="Chromosome"/>
</dbReference>
<dbReference type="GO" id="GO:0046872">
    <property type="term" value="F:metal ion binding"/>
    <property type="evidence" value="ECO:0007669"/>
    <property type="project" value="UniProtKB-KW"/>
</dbReference>